<accession>A0A543E9N9</accession>
<proteinExistence type="predicted"/>
<dbReference type="EMBL" id="VFPD01000003">
    <property type="protein sequence ID" value="TQM18310.1"/>
    <property type="molecule type" value="Genomic_DNA"/>
</dbReference>
<dbReference type="Proteomes" id="UP000316437">
    <property type="component" value="Unassembled WGS sequence"/>
</dbReference>
<evidence type="ECO:0000313" key="1">
    <source>
        <dbReference type="EMBL" id="TQM18310.1"/>
    </source>
</evidence>
<comment type="caution">
    <text evidence="1">The sequence shown here is derived from an EMBL/GenBank/DDBJ whole genome shotgun (WGS) entry which is preliminary data.</text>
</comment>
<dbReference type="RefSeq" id="WP_142018666.1">
    <property type="nucleotide sequence ID" value="NZ_VFPD01000003.1"/>
</dbReference>
<protein>
    <submittedName>
        <fullName evidence="1">Uncharacterized protein</fullName>
    </submittedName>
</protein>
<sequence>MNKEELLKIYSAYLPYGLQISTDDEGEDWVETVIGVNNEALETSVGNYWDFTVKPILYDLSYLTKEIEHEGEKFVPSERLMNYASNFGVHRGVFEHMLSSILDGNTLVTELPYYLIIKLLEWHLNVFQLQEDQFINKATLTK</sequence>
<evidence type="ECO:0000313" key="2">
    <source>
        <dbReference type="Proteomes" id="UP000316437"/>
    </source>
</evidence>
<organism evidence="1 2">
    <name type="scientific">Chryseobacterium aquifrigidense</name>
    <dbReference type="NCBI Taxonomy" id="558021"/>
    <lineage>
        <taxon>Bacteria</taxon>
        <taxon>Pseudomonadati</taxon>
        <taxon>Bacteroidota</taxon>
        <taxon>Flavobacteriia</taxon>
        <taxon>Flavobacteriales</taxon>
        <taxon>Weeksellaceae</taxon>
        <taxon>Chryseobacterium group</taxon>
        <taxon>Chryseobacterium</taxon>
    </lineage>
</organism>
<dbReference type="AlphaFoldDB" id="A0A543E9N9"/>
<reference evidence="1 2" key="1">
    <citation type="submission" date="2019-06" db="EMBL/GenBank/DDBJ databases">
        <title>Sorghum-associated microbial communities from plants grown in Nebraska, USA.</title>
        <authorList>
            <person name="Schachtman D."/>
        </authorList>
    </citation>
    <scope>NUCLEOTIDE SEQUENCE [LARGE SCALE GENOMIC DNA]</scope>
    <source>
        <strain evidence="1 2">110</strain>
    </source>
</reference>
<gene>
    <name evidence="1" type="ORF">FB551_4091</name>
</gene>
<name>A0A543E9N9_9FLAO</name>
<keyword evidence="2" id="KW-1185">Reference proteome</keyword>